<dbReference type="Proteomes" id="UP001183390">
    <property type="component" value="Unassembled WGS sequence"/>
</dbReference>
<feature type="transmembrane region" description="Helical" evidence="1">
    <location>
        <begin position="114"/>
        <end position="134"/>
    </location>
</feature>
<dbReference type="Pfam" id="PF02517">
    <property type="entry name" value="Rce1-like"/>
    <property type="match status" value="1"/>
</dbReference>
<feature type="transmembrane region" description="Helical" evidence="1">
    <location>
        <begin position="86"/>
        <end position="108"/>
    </location>
</feature>
<feature type="transmembrane region" description="Helical" evidence="1">
    <location>
        <begin position="155"/>
        <end position="176"/>
    </location>
</feature>
<reference evidence="4" key="1">
    <citation type="submission" date="2023-07" db="EMBL/GenBank/DDBJ databases">
        <title>30 novel species of actinomycetes from the DSMZ collection.</title>
        <authorList>
            <person name="Nouioui I."/>
        </authorList>
    </citation>
    <scope>NUCLEOTIDE SEQUENCE [LARGE SCALE GENOMIC DNA]</scope>
    <source>
        <strain evidence="4">DSM 44743</strain>
    </source>
</reference>
<dbReference type="EMBL" id="JAVREP010000002">
    <property type="protein sequence ID" value="MDT0327879.1"/>
    <property type="molecule type" value="Genomic_DNA"/>
</dbReference>
<evidence type="ECO:0000256" key="1">
    <source>
        <dbReference type="SAM" id="Phobius"/>
    </source>
</evidence>
<feature type="transmembrane region" description="Helical" evidence="1">
    <location>
        <begin position="252"/>
        <end position="271"/>
    </location>
</feature>
<feature type="domain" description="CAAX prenyl protease 2/Lysostaphin resistance protein A-like" evidence="2">
    <location>
        <begin position="189"/>
        <end position="289"/>
    </location>
</feature>
<feature type="transmembrane region" description="Helical" evidence="1">
    <location>
        <begin position="48"/>
        <end position="66"/>
    </location>
</feature>
<keyword evidence="1" id="KW-1133">Transmembrane helix</keyword>
<name>A0ABU2M5N4_9ACTN</name>
<evidence type="ECO:0000259" key="2">
    <source>
        <dbReference type="Pfam" id="PF02517"/>
    </source>
</evidence>
<dbReference type="InterPro" id="IPR003675">
    <property type="entry name" value="Rce1/LyrA-like_dom"/>
</dbReference>
<feature type="transmembrane region" description="Helical" evidence="1">
    <location>
        <begin position="221"/>
        <end position="240"/>
    </location>
</feature>
<dbReference type="RefSeq" id="WP_311510631.1">
    <property type="nucleotide sequence ID" value="NZ_JAVREP010000002.1"/>
</dbReference>
<protein>
    <submittedName>
        <fullName evidence="3">Type II CAAX endopeptidase family protein</fullName>
    </submittedName>
</protein>
<evidence type="ECO:0000313" key="3">
    <source>
        <dbReference type="EMBL" id="MDT0327879.1"/>
    </source>
</evidence>
<feature type="transmembrane region" description="Helical" evidence="1">
    <location>
        <begin position="188"/>
        <end position="209"/>
    </location>
</feature>
<proteinExistence type="predicted"/>
<keyword evidence="1" id="KW-0812">Transmembrane</keyword>
<keyword evidence="4" id="KW-1185">Reference proteome</keyword>
<organism evidence="3 4">
    <name type="scientific">Nocardiopsis lambiniae</name>
    <dbReference type="NCBI Taxonomy" id="3075539"/>
    <lineage>
        <taxon>Bacteria</taxon>
        <taxon>Bacillati</taxon>
        <taxon>Actinomycetota</taxon>
        <taxon>Actinomycetes</taxon>
        <taxon>Streptosporangiales</taxon>
        <taxon>Nocardiopsidaceae</taxon>
        <taxon>Nocardiopsis</taxon>
    </lineage>
</organism>
<gene>
    <name evidence="3" type="ORF">RM479_05585</name>
</gene>
<accession>A0ABU2M5N4</accession>
<evidence type="ECO:0000313" key="4">
    <source>
        <dbReference type="Proteomes" id="UP001183390"/>
    </source>
</evidence>
<keyword evidence="1" id="KW-0472">Membrane</keyword>
<feature type="transmembrane region" description="Helical" evidence="1">
    <location>
        <begin position="12"/>
        <end position="33"/>
    </location>
</feature>
<comment type="caution">
    <text evidence="3">The sequence shown here is derived from an EMBL/GenBank/DDBJ whole genome shotgun (WGS) entry which is preliminary data.</text>
</comment>
<sequence>MVDGALPRWTRVALLLTALGVYAVSILFVLIGADGRIRTSADSQETEHIWRTWLPVLAGTSVVLLLPRRVTGDDVRRPETTPKAVWALGAQASVLVVCALAFVVLLLASGPAEPVYTVGKLLLLLVLPLALWRFTGFGREAGARAALRALERPRVRVAPLVAVAVWTVATLAIAFTDHGFGYPAEFDPVTLVVVIVIGFLINAVLEEVFYRRWAQTRFELLVGPVGAILWASILWALWHVAIQGTGDPLTDIARVVANQGVTGIFLGLLWWRYRAMWPLLVVHGLVNAVPLFHIG</sequence>